<evidence type="ECO:0000313" key="2">
    <source>
        <dbReference type="EMBL" id="KKP46236.1"/>
    </source>
</evidence>
<dbReference type="InterPro" id="IPR048911">
    <property type="entry name" value="Bflower"/>
</dbReference>
<dbReference type="AlphaFoldDB" id="A0A0G0A503"/>
<sequence length="122" mass="14304">MTEIDVLYNRYGQPIFRVLENGRVVTFSGKSVGFVKNNSLYNYSGKHVGWYSNGLVRDHIGQVVAFGGYVTDIYKPFLPYKQYKPYAGFVEYEPFRPYTQFEPHRPYKSYGWSTQNLETLFN</sequence>
<evidence type="ECO:0000313" key="3">
    <source>
        <dbReference type="Proteomes" id="UP000033995"/>
    </source>
</evidence>
<gene>
    <name evidence="2" type="ORF">UR38_C0013G0021</name>
</gene>
<organism evidence="2 3">
    <name type="scientific">Candidatus Woesebacteria bacterium GW2011_GWA2_33_28</name>
    <dbReference type="NCBI Taxonomy" id="1618561"/>
    <lineage>
        <taxon>Bacteria</taxon>
        <taxon>Candidatus Woeseibacteriota</taxon>
    </lineage>
</organism>
<dbReference type="EMBL" id="LBOZ01000013">
    <property type="protein sequence ID" value="KKP46236.1"/>
    <property type="molecule type" value="Genomic_DNA"/>
</dbReference>
<dbReference type="Pfam" id="PF21784">
    <property type="entry name" value="Bflower"/>
    <property type="match status" value="1"/>
</dbReference>
<comment type="caution">
    <text evidence="2">The sequence shown here is derived from an EMBL/GenBank/DDBJ whole genome shotgun (WGS) entry which is preliminary data.</text>
</comment>
<reference evidence="2 3" key="1">
    <citation type="journal article" date="2015" name="Nature">
        <title>rRNA introns, odd ribosomes, and small enigmatic genomes across a large radiation of phyla.</title>
        <authorList>
            <person name="Brown C.T."/>
            <person name="Hug L.A."/>
            <person name="Thomas B.C."/>
            <person name="Sharon I."/>
            <person name="Castelle C.J."/>
            <person name="Singh A."/>
            <person name="Wilkins M.J."/>
            <person name="Williams K.H."/>
            <person name="Banfield J.F."/>
        </authorList>
    </citation>
    <scope>NUCLEOTIDE SEQUENCE [LARGE SCALE GENOMIC DNA]</scope>
</reference>
<accession>A0A0G0A503</accession>
<feature type="domain" description="4-fold beta flower" evidence="1">
    <location>
        <begin position="6"/>
        <end position="121"/>
    </location>
</feature>
<protein>
    <recommendedName>
        <fullName evidence="1">4-fold beta flower domain-containing protein</fullName>
    </recommendedName>
</protein>
<evidence type="ECO:0000259" key="1">
    <source>
        <dbReference type="Pfam" id="PF21784"/>
    </source>
</evidence>
<proteinExistence type="predicted"/>
<name>A0A0G0A503_9BACT</name>
<dbReference type="Proteomes" id="UP000033995">
    <property type="component" value="Unassembled WGS sequence"/>
</dbReference>